<feature type="compositionally biased region" description="Basic and acidic residues" evidence="1">
    <location>
        <begin position="51"/>
        <end position="60"/>
    </location>
</feature>
<sequence length="165" mass="17145">MEAELAQLAASGATSLVGLMVTDAWTQVRGRLARFFARGGADGGEEAASADLERSRDELAAARQAGDTATAEDVRAEWRLRLRRALQADPEAAGELRRLLAELEPAGRDGRVVVVNTINDGTFHQPVIQSGFTYYGPGAAPQAPAAPPAPEPGPGPGPGPYASGE</sequence>
<evidence type="ECO:0000313" key="3">
    <source>
        <dbReference type="Proteomes" id="UP000734511"/>
    </source>
</evidence>
<dbReference type="RefSeq" id="WP_167986996.1">
    <property type="nucleotide sequence ID" value="NZ_JAATEJ010000041.1"/>
</dbReference>
<protein>
    <recommendedName>
        <fullName evidence="4">CchlP</fullName>
    </recommendedName>
</protein>
<keyword evidence="3" id="KW-1185">Reference proteome</keyword>
<feature type="compositionally biased region" description="Pro residues" evidence="1">
    <location>
        <begin position="144"/>
        <end position="159"/>
    </location>
</feature>
<feature type="region of interest" description="Disordered" evidence="1">
    <location>
        <begin position="133"/>
        <end position="165"/>
    </location>
</feature>
<feature type="compositionally biased region" description="Low complexity" evidence="1">
    <location>
        <begin position="61"/>
        <end position="71"/>
    </location>
</feature>
<evidence type="ECO:0000313" key="2">
    <source>
        <dbReference type="EMBL" id="NJP48174.1"/>
    </source>
</evidence>
<name>A0ABX1A0S9_9ACTN</name>
<evidence type="ECO:0000256" key="1">
    <source>
        <dbReference type="SAM" id="MobiDB-lite"/>
    </source>
</evidence>
<organism evidence="2 3">
    <name type="scientific">Actinacidiphila epipremni</name>
    <dbReference type="NCBI Taxonomy" id="2053013"/>
    <lineage>
        <taxon>Bacteria</taxon>
        <taxon>Bacillati</taxon>
        <taxon>Actinomycetota</taxon>
        <taxon>Actinomycetes</taxon>
        <taxon>Kitasatosporales</taxon>
        <taxon>Streptomycetaceae</taxon>
        <taxon>Actinacidiphila</taxon>
    </lineage>
</organism>
<evidence type="ECO:0008006" key="4">
    <source>
        <dbReference type="Google" id="ProtNLM"/>
    </source>
</evidence>
<dbReference type="EMBL" id="JAATEJ010000041">
    <property type="protein sequence ID" value="NJP48174.1"/>
    <property type="molecule type" value="Genomic_DNA"/>
</dbReference>
<feature type="region of interest" description="Disordered" evidence="1">
    <location>
        <begin position="41"/>
        <end position="71"/>
    </location>
</feature>
<gene>
    <name evidence="2" type="ORF">HCN08_32945</name>
</gene>
<comment type="caution">
    <text evidence="2">The sequence shown here is derived from an EMBL/GenBank/DDBJ whole genome shotgun (WGS) entry which is preliminary data.</text>
</comment>
<dbReference type="Proteomes" id="UP000734511">
    <property type="component" value="Unassembled WGS sequence"/>
</dbReference>
<reference evidence="2 3" key="1">
    <citation type="submission" date="2020-03" db="EMBL/GenBank/DDBJ databases">
        <title>WGS of actinomycetes isolated from Thailand.</title>
        <authorList>
            <person name="Thawai C."/>
        </authorList>
    </citation>
    <scope>NUCLEOTIDE SEQUENCE [LARGE SCALE GENOMIC DNA]</scope>
    <source>
        <strain evidence="2 3">PRB2-1</strain>
    </source>
</reference>
<proteinExistence type="predicted"/>
<accession>A0ABX1A0S9</accession>